<dbReference type="EMBL" id="CP009552">
    <property type="protein sequence ID" value="AIY90683.1"/>
    <property type="molecule type" value="Genomic_DNA"/>
</dbReference>
<dbReference type="PANTHER" id="PTHR30115">
    <property type="entry name" value="NITROGEN REGULATORY PROTEIN P-II"/>
    <property type="match status" value="1"/>
</dbReference>
<dbReference type="HOGENOM" id="CLU_082268_0_1_2"/>
<dbReference type="SMART" id="SM00938">
    <property type="entry name" value="P-II"/>
    <property type="match status" value="1"/>
</dbReference>
<dbReference type="Pfam" id="PF00543">
    <property type="entry name" value="P-II"/>
    <property type="match status" value="1"/>
</dbReference>
<dbReference type="PANTHER" id="PTHR30115:SF11">
    <property type="entry name" value="NITROGEN REGULATORY PROTEIN P-II HOMOLOG"/>
    <property type="match status" value="1"/>
</dbReference>
<dbReference type="InterPro" id="IPR002187">
    <property type="entry name" value="N-reg_PII"/>
</dbReference>
<evidence type="ECO:0000313" key="3">
    <source>
        <dbReference type="Proteomes" id="UP000030624"/>
    </source>
</evidence>
<evidence type="ECO:0000256" key="1">
    <source>
        <dbReference type="RuleBase" id="RU003936"/>
    </source>
</evidence>
<name>A0A0A7GFQ3_GEOAI</name>
<dbReference type="InterPro" id="IPR015867">
    <property type="entry name" value="N-reg_PII/ATP_PRibTrfase_C"/>
</dbReference>
<reference evidence="2 3" key="1">
    <citation type="journal article" date="2015" name="Appl. Environ. Microbiol.">
        <title>The Geoglobus acetivorans genome: Fe(III) reduction, acetate utilization, autotrophic growth, and degradation of aromatic compounds in a hyperthermophilic archaeon.</title>
        <authorList>
            <person name="Mardanov A.V."/>
            <person name="Slododkina G.B."/>
            <person name="Slobodkin A.I."/>
            <person name="Beletsky A.V."/>
            <person name="Gavrilov S.N."/>
            <person name="Kublanov I.V."/>
            <person name="Bonch-Osmolovskaya E.A."/>
            <person name="Skryabin K.G."/>
            <person name="Ravin N.V."/>
        </authorList>
    </citation>
    <scope>NUCLEOTIDE SEQUENCE [LARGE SCALE GENOMIC DNA]</scope>
    <source>
        <strain evidence="2 3">SBH6</strain>
    </source>
</reference>
<dbReference type="Proteomes" id="UP000030624">
    <property type="component" value="Chromosome"/>
</dbReference>
<accession>A0A0A7GFQ3</accession>
<dbReference type="KEGG" id="gac:GACE_1652"/>
<organism evidence="2 3">
    <name type="scientific">Geoglobus acetivorans</name>
    <dbReference type="NCBI Taxonomy" id="565033"/>
    <lineage>
        <taxon>Archaea</taxon>
        <taxon>Methanobacteriati</taxon>
        <taxon>Methanobacteriota</taxon>
        <taxon>Archaeoglobi</taxon>
        <taxon>Archaeoglobales</taxon>
        <taxon>Archaeoglobaceae</taxon>
        <taxon>Geoglobus</taxon>
    </lineage>
</organism>
<dbReference type="GO" id="GO:0005524">
    <property type="term" value="F:ATP binding"/>
    <property type="evidence" value="ECO:0007669"/>
    <property type="project" value="TreeGrafter"/>
</dbReference>
<protein>
    <submittedName>
        <fullName evidence="2">Nitrogen regulatory protein P-II</fullName>
    </submittedName>
</protein>
<dbReference type="PROSITE" id="PS51343">
    <property type="entry name" value="PII_GLNB_DOM"/>
    <property type="match status" value="1"/>
</dbReference>
<evidence type="ECO:0000313" key="2">
    <source>
        <dbReference type="EMBL" id="AIY90683.1"/>
    </source>
</evidence>
<dbReference type="InterPro" id="IPR011322">
    <property type="entry name" value="N-reg_PII-like_a/b"/>
</dbReference>
<dbReference type="PROSITE" id="PS00638">
    <property type="entry name" value="PII_GLNB_CTER"/>
    <property type="match status" value="1"/>
</dbReference>
<dbReference type="eggNOG" id="arCOG02305">
    <property type="taxonomic scope" value="Archaea"/>
</dbReference>
<dbReference type="PRINTS" id="PR00340">
    <property type="entry name" value="PIIGLNB"/>
</dbReference>
<proteinExistence type="inferred from homology"/>
<sequence>MVVAIIRPERVEQVMDSLEDAGFVALTVTEVKGRGEQKGIQLQFRGRTVEVDMLEKVKLEVVVEDEEVQRAVDAIIAGARTGKIGDGRVFILPVEKSVRIRTGEVIQ</sequence>
<dbReference type="GO" id="GO:0006808">
    <property type="term" value="P:regulation of nitrogen utilization"/>
    <property type="evidence" value="ECO:0007669"/>
    <property type="project" value="InterPro"/>
</dbReference>
<dbReference type="GO" id="GO:0030234">
    <property type="term" value="F:enzyme regulator activity"/>
    <property type="evidence" value="ECO:0007669"/>
    <property type="project" value="InterPro"/>
</dbReference>
<dbReference type="InterPro" id="IPR017918">
    <property type="entry name" value="N-reg_PII_CS"/>
</dbReference>
<dbReference type="SUPFAM" id="SSF54913">
    <property type="entry name" value="GlnB-like"/>
    <property type="match status" value="1"/>
</dbReference>
<comment type="similarity">
    <text evidence="1">Belongs to the P(II) protein family.</text>
</comment>
<dbReference type="STRING" id="565033.GACE_1652"/>
<dbReference type="Gene3D" id="3.30.70.120">
    <property type="match status" value="1"/>
</dbReference>
<dbReference type="AlphaFoldDB" id="A0A0A7GFQ3"/>
<gene>
    <name evidence="2" type="ORF">GACE_1652</name>
</gene>
<dbReference type="GO" id="GO:0005829">
    <property type="term" value="C:cytosol"/>
    <property type="evidence" value="ECO:0007669"/>
    <property type="project" value="TreeGrafter"/>
</dbReference>